<dbReference type="GO" id="GO:0043709">
    <property type="term" value="P:cell adhesion involved in single-species biofilm formation"/>
    <property type="evidence" value="ECO:0007669"/>
    <property type="project" value="TreeGrafter"/>
</dbReference>
<dbReference type="Gene3D" id="3.30.450.40">
    <property type="match status" value="1"/>
</dbReference>
<dbReference type="GO" id="GO:1902201">
    <property type="term" value="P:negative regulation of bacterial-type flagellum-dependent cell motility"/>
    <property type="evidence" value="ECO:0007669"/>
    <property type="project" value="TreeGrafter"/>
</dbReference>
<dbReference type="InterPro" id="IPR043128">
    <property type="entry name" value="Rev_trsase/Diguanyl_cyclase"/>
</dbReference>
<dbReference type="CDD" id="cd01949">
    <property type="entry name" value="GGDEF"/>
    <property type="match status" value="1"/>
</dbReference>
<dbReference type="InterPro" id="IPR000160">
    <property type="entry name" value="GGDEF_dom"/>
</dbReference>
<dbReference type="EMBL" id="JACHWY010000002">
    <property type="protein sequence ID" value="MBB3047937.1"/>
    <property type="molecule type" value="Genomic_DNA"/>
</dbReference>
<dbReference type="Proteomes" id="UP000537130">
    <property type="component" value="Unassembled WGS sequence"/>
</dbReference>
<proteinExistence type="predicted"/>
<reference evidence="4 5" key="1">
    <citation type="submission" date="2020-08" db="EMBL/GenBank/DDBJ databases">
        <title>Genomic Encyclopedia of Type Strains, Phase III (KMG-III): the genomes of soil and plant-associated and newly described type strains.</title>
        <authorList>
            <person name="Whitman W."/>
        </authorList>
    </citation>
    <scope>NUCLEOTIDE SEQUENCE [LARGE SCALE GENOMIC DNA]</scope>
    <source>
        <strain evidence="4 5">CECT 8654</strain>
    </source>
</reference>
<dbReference type="Pfam" id="PF00990">
    <property type="entry name" value="GGDEF"/>
    <property type="match status" value="1"/>
</dbReference>
<dbReference type="PANTHER" id="PTHR45138">
    <property type="entry name" value="REGULATORY COMPONENTS OF SENSORY TRANSDUCTION SYSTEM"/>
    <property type="match status" value="1"/>
</dbReference>
<dbReference type="InterPro" id="IPR029016">
    <property type="entry name" value="GAF-like_dom_sf"/>
</dbReference>
<dbReference type="AlphaFoldDB" id="A0A7W4W6V2"/>
<evidence type="ECO:0000313" key="4">
    <source>
        <dbReference type="EMBL" id="MBB3047937.1"/>
    </source>
</evidence>
<dbReference type="SUPFAM" id="SSF55073">
    <property type="entry name" value="Nucleotide cyclase"/>
    <property type="match status" value="1"/>
</dbReference>
<dbReference type="GO" id="GO:0005886">
    <property type="term" value="C:plasma membrane"/>
    <property type="evidence" value="ECO:0007669"/>
    <property type="project" value="TreeGrafter"/>
</dbReference>
<dbReference type="FunFam" id="3.30.70.270:FF:000001">
    <property type="entry name" value="Diguanylate cyclase domain protein"/>
    <property type="match status" value="1"/>
</dbReference>
<evidence type="ECO:0000256" key="2">
    <source>
        <dbReference type="ARBA" id="ARBA00012528"/>
    </source>
</evidence>
<dbReference type="NCBIfam" id="TIGR00254">
    <property type="entry name" value="GGDEF"/>
    <property type="match status" value="1"/>
</dbReference>
<dbReference type="PROSITE" id="PS50887">
    <property type="entry name" value="GGDEF"/>
    <property type="match status" value="1"/>
</dbReference>
<feature type="domain" description="GGDEF" evidence="3">
    <location>
        <begin position="194"/>
        <end position="332"/>
    </location>
</feature>
<dbReference type="SUPFAM" id="SSF55781">
    <property type="entry name" value="GAF domain-like"/>
    <property type="match status" value="1"/>
</dbReference>
<accession>A0A7W4W6V2</accession>
<dbReference type="GO" id="GO:0052621">
    <property type="term" value="F:diguanylate cyclase activity"/>
    <property type="evidence" value="ECO:0007669"/>
    <property type="project" value="UniProtKB-EC"/>
</dbReference>
<name>A0A7W4W6V2_9GAMM</name>
<evidence type="ECO:0000313" key="5">
    <source>
        <dbReference type="Proteomes" id="UP000537130"/>
    </source>
</evidence>
<gene>
    <name evidence="4" type="ORF">FHR99_002203</name>
</gene>
<organism evidence="4 5">
    <name type="scientific">Litorivivens lipolytica</name>
    <dbReference type="NCBI Taxonomy" id="1524264"/>
    <lineage>
        <taxon>Bacteria</taxon>
        <taxon>Pseudomonadati</taxon>
        <taxon>Pseudomonadota</taxon>
        <taxon>Gammaproteobacteria</taxon>
        <taxon>Litorivivens</taxon>
    </lineage>
</organism>
<dbReference type="Pfam" id="PF01590">
    <property type="entry name" value="GAF"/>
    <property type="match status" value="1"/>
</dbReference>
<dbReference type="SMART" id="SM00267">
    <property type="entry name" value="GGDEF"/>
    <property type="match status" value="1"/>
</dbReference>
<dbReference type="EC" id="2.7.7.65" evidence="2"/>
<keyword evidence="5" id="KW-1185">Reference proteome</keyword>
<dbReference type="Gene3D" id="3.30.70.270">
    <property type="match status" value="1"/>
</dbReference>
<protein>
    <recommendedName>
        <fullName evidence="2">diguanylate cyclase</fullName>
        <ecNumber evidence="2">2.7.7.65</ecNumber>
    </recommendedName>
</protein>
<dbReference type="PANTHER" id="PTHR45138:SF24">
    <property type="entry name" value="DIGUANYLATE CYCLASE DGCC-RELATED"/>
    <property type="match status" value="1"/>
</dbReference>
<evidence type="ECO:0000256" key="1">
    <source>
        <dbReference type="ARBA" id="ARBA00001946"/>
    </source>
</evidence>
<comment type="caution">
    <text evidence="4">The sequence shown here is derived from an EMBL/GenBank/DDBJ whole genome shotgun (WGS) entry which is preliminary data.</text>
</comment>
<dbReference type="InterPro" id="IPR003018">
    <property type="entry name" value="GAF"/>
</dbReference>
<comment type="cofactor">
    <cofactor evidence="1">
        <name>Mg(2+)</name>
        <dbReference type="ChEBI" id="CHEBI:18420"/>
    </cofactor>
</comment>
<dbReference type="InterPro" id="IPR050469">
    <property type="entry name" value="Diguanylate_Cyclase"/>
</dbReference>
<dbReference type="InterPro" id="IPR029787">
    <property type="entry name" value="Nucleotide_cyclase"/>
</dbReference>
<sequence>MRITTAQDSDFFEARRHAMEKLGLETESQDYNLNRILQLARQLHGACATAFSVPVNKSAAFVAADGLNLQNGIRASKGCAEVLRTGKIVIQPTVAPMFSSTCPALGNLDVCSYVGVPVLRDGSQTIGVISWFFDHSVGTQGVDEVSMNNLVRLLEDSLDFRALGLKDALTNLYNRRHLIHQAEAELRRAARLKEPLSFAIVDVDWFKSFNDVAGHAAGDRALISVAHMIEQSFRRAGDCVCRYGGEEFAIIIPMTPTEEAIELVDKMRRRVYAGNIHHPARYSPLSVSAGISTLDSFANGNTGDFSLYFKQADIALYAAKENGRNRVVHYEKLPAEVRPRSKDNQLPN</sequence>
<evidence type="ECO:0000259" key="3">
    <source>
        <dbReference type="PROSITE" id="PS50887"/>
    </source>
</evidence>
<dbReference type="RefSeq" id="WP_183410686.1">
    <property type="nucleotide sequence ID" value="NZ_JACHWY010000002.1"/>
</dbReference>